<dbReference type="EMBL" id="AP014648">
    <property type="protein sequence ID" value="BAQ17671.1"/>
    <property type="molecule type" value="Genomic_DNA"/>
</dbReference>
<sequence length="154" mass="16118">MAGTIEARLQALDIALPEAKPPVASYVPFIHMNGQLLISGQLPMQDGAIAVKGQLGGNVTLEDGQAAARLCALNIMAQAKLALGDLDRITQLLRLNGFVCAAPEFGDHPKVINGASDMFVEVFGDKGRHTRIAVGCASLPLNAAVEIDAVFAID</sequence>
<dbReference type="STRING" id="1384459.GL4_2229"/>
<evidence type="ECO:0000313" key="2">
    <source>
        <dbReference type="EMBL" id="BAQ17671.1"/>
    </source>
</evidence>
<proteinExistence type="predicted"/>
<dbReference type="CDD" id="cd02199">
    <property type="entry name" value="YjgF_YER057c_UK114_like_1"/>
    <property type="match status" value="1"/>
</dbReference>
<dbReference type="HOGENOM" id="CLU_104845_0_1_5"/>
<dbReference type="Gene3D" id="3.30.1330.40">
    <property type="entry name" value="RutC-like"/>
    <property type="match status" value="1"/>
</dbReference>
<gene>
    <name evidence="2" type="ORF">GL4_2229</name>
</gene>
<dbReference type="InterPro" id="IPR035959">
    <property type="entry name" value="RutC-like_sf"/>
</dbReference>
<feature type="domain" description="Endoribonuclease L-PSP/chorismate mutase-like" evidence="1">
    <location>
        <begin position="6"/>
        <end position="144"/>
    </location>
</feature>
<name>A0A0A8K4D5_9HYPH</name>
<dbReference type="InterPro" id="IPR013813">
    <property type="entry name" value="Endoribo_LPSP/chorism_mut-like"/>
</dbReference>
<keyword evidence="3" id="KW-1185">Reference proteome</keyword>
<dbReference type="KEGG" id="mcg:GL4_2229"/>
<evidence type="ECO:0000259" key="1">
    <source>
        <dbReference type="Pfam" id="PF14588"/>
    </source>
</evidence>
<evidence type="ECO:0000313" key="3">
    <source>
        <dbReference type="Proteomes" id="UP000031643"/>
    </source>
</evidence>
<dbReference type="RefSeq" id="WP_045367404.1">
    <property type="nucleotide sequence ID" value="NZ_AP014648.1"/>
</dbReference>
<protein>
    <submittedName>
        <fullName evidence="2">Endoribonuclease L-PSP</fullName>
    </submittedName>
</protein>
<dbReference type="PANTHER" id="PTHR43760">
    <property type="entry name" value="ENDORIBONUCLEASE-RELATED"/>
    <property type="match status" value="1"/>
</dbReference>
<dbReference type="OrthoDB" id="9806350at2"/>
<accession>A0A0A8K4D5</accession>
<organism evidence="2 3">
    <name type="scientific">Methyloceanibacter caenitepidi</name>
    <dbReference type="NCBI Taxonomy" id="1384459"/>
    <lineage>
        <taxon>Bacteria</taxon>
        <taxon>Pseudomonadati</taxon>
        <taxon>Pseudomonadota</taxon>
        <taxon>Alphaproteobacteria</taxon>
        <taxon>Hyphomicrobiales</taxon>
        <taxon>Hyphomicrobiaceae</taxon>
        <taxon>Methyloceanibacter</taxon>
    </lineage>
</organism>
<reference evidence="2 3" key="1">
    <citation type="submission" date="2014-09" db="EMBL/GenBank/DDBJ databases">
        <title>Genome sequencing of Methyloceanibacter caenitepidi Gela4.</title>
        <authorList>
            <person name="Takeuchi M."/>
            <person name="Susumu S."/>
            <person name="Kamagata Y."/>
            <person name="Oshima K."/>
            <person name="Hattori M."/>
            <person name="Iwasaki W."/>
        </authorList>
    </citation>
    <scope>NUCLEOTIDE SEQUENCE [LARGE SCALE GENOMIC DNA]</scope>
    <source>
        <strain evidence="2 3">Gela4</strain>
    </source>
</reference>
<dbReference type="SUPFAM" id="SSF55298">
    <property type="entry name" value="YjgF-like"/>
    <property type="match status" value="1"/>
</dbReference>
<dbReference type="Pfam" id="PF14588">
    <property type="entry name" value="YjgF_endoribonc"/>
    <property type="match status" value="1"/>
</dbReference>
<dbReference type="Proteomes" id="UP000031643">
    <property type="component" value="Chromosome"/>
</dbReference>
<dbReference type="AlphaFoldDB" id="A0A0A8K4D5"/>
<dbReference type="PANTHER" id="PTHR43760:SF1">
    <property type="entry name" value="ENDORIBONUCLEASE L-PSP_CHORISMATE MUTASE-LIKE DOMAIN-CONTAINING PROTEIN"/>
    <property type="match status" value="1"/>
</dbReference>